<dbReference type="Gene3D" id="1.10.510.10">
    <property type="entry name" value="Transferase(Phosphotransferase) domain 1"/>
    <property type="match status" value="2"/>
</dbReference>
<dbReference type="SMART" id="SM00220">
    <property type="entry name" value="S_TKc"/>
    <property type="match status" value="1"/>
</dbReference>
<organism evidence="2 3">
    <name type="scientific">Ephemerocybe angulata</name>
    <dbReference type="NCBI Taxonomy" id="980116"/>
    <lineage>
        <taxon>Eukaryota</taxon>
        <taxon>Fungi</taxon>
        <taxon>Dikarya</taxon>
        <taxon>Basidiomycota</taxon>
        <taxon>Agaricomycotina</taxon>
        <taxon>Agaricomycetes</taxon>
        <taxon>Agaricomycetidae</taxon>
        <taxon>Agaricales</taxon>
        <taxon>Agaricineae</taxon>
        <taxon>Psathyrellaceae</taxon>
        <taxon>Ephemerocybe</taxon>
    </lineage>
</organism>
<dbReference type="GO" id="GO:0005634">
    <property type="term" value="C:nucleus"/>
    <property type="evidence" value="ECO:0007669"/>
    <property type="project" value="TreeGrafter"/>
</dbReference>
<proteinExistence type="predicted"/>
<dbReference type="OrthoDB" id="2722301at2759"/>
<dbReference type="SUPFAM" id="SSF56112">
    <property type="entry name" value="Protein kinase-like (PK-like)"/>
    <property type="match status" value="2"/>
</dbReference>
<comment type="caution">
    <text evidence="2">The sequence shown here is derived from an EMBL/GenBank/DDBJ whole genome shotgun (WGS) entry which is preliminary data.</text>
</comment>
<dbReference type="Proteomes" id="UP000541558">
    <property type="component" value="Unassembled WGS sequence"/>
</dbReference>
<evidence type="ECO:0000313" key="3">
    <source>
        <dbReference type="Proteomes" id="UP000541558"/>
    </source>
</evidence>
<dbReference type="GO" id="GO:0004674">
    <property type="term" value="F:protein serine/threonine kinase activity"/>
    <property type="evidence" value="ECO:0007669"/>
    <property type="project" value="TreeGrafter"/>
</dbReference>
<gene>
    <name evidence="2" type="ORF">D9611_000496</name>
</gene>
<dbReference type="PANTHER" id="PTHR44167:SF24">
    <property type="entry name" value="SERINE_THREONINE-PROTEIN KINASE CHK2"/>
    <property type="match status" value="1"/>
</dbReference>
<dbReference type="InterPro" id="IPR000719">
    <property type="entry name" value="Prot_kinase_dom"/>
</dbReference>
<dbReference type="InterPro" id="IPR008266">
    <property type="entry name" value="Tyr_kinase_AS"/>
</dbReference>
<accession>A0A8H5F7B9</accession>
<name>A0A8H5F7B9_9AGAR</name>
<dbReference type="EMBL" id="JAACJK010000163">
    <property type="protein sequence ID" value="KAF5326399.1"/>
    <property type="molecule type" value="Genomic_DNA"/>
</dbReference>
<dbReference type="PROSITE" id="PS50011">
    <property type="entry name" value="PROTEIN_KINASE_DOM"/>
    <property type="match status" value="1"/>
</dbReference>
<reference evidence="2 3" key="1">
    <citation type="journal article" date="2020" name="ISME J.">
        <title>Uncovering the hidden diversity of litter-decomposition mechanisms in mushroom-forming fungi.</title>
        <authorList>
            <person name="Floudas D."/>
            <person name="Bentzer J."/>
            <person name="Ahren D."/>
            <person name="Johansson T."/>
            <person name="Persson P."/>
            <person name="Tunlid A."/>
        </authorList>
    </citation>
    <scope>NUCLEOTIDE SEQUENCE [LARGE SCALE GENOMIC DNA]</scope>
    <source>
        <strain evidence="2 3">CBS 175.51</strain>
    </source>
</reference>
<dbReference type="InterPro" id="IPR011009">
    <property type="entry name" value="Kinase-like_dom_sf"/>
</dbReference>
<keyword evidence="3" id="KW-1185">Reference proteome</keyword>
<dbReference type="PROSITE" id="PS00109">
    <property type="entry name" value="PROTEIN_KINASE_TYR"/>
    <property type="match status" value="2"/>
</dbReference>
<protein>
    <recommendedName>
        <fullName evidence="1">Protein kinase domain-containing protein</fullName>
    </recommendedName>
</protein>
<dbReference type="GO" id="GO:0005524">
    <property type="term" value="F:ATP binding"/>
    <property type="evidence" value="ECO:0007669"/>
    <property type="project" value="InterPro"/>
</dbReference>
<sequence length="858" mass="99818">MDIEIDPFSSHDTLPERRFQFWDDERTVKWFQARGYTLYSRPNKNYGSNSESPVSEPRPFLTVPSIPVDEPIVPAVYPYACHDGCTSGSSNFPRSVEERKGSVCFAQDRESRHVAIKLVPADARPDERKIYQFLYGQGIQVLQENCVLPVLEILHFNEHCFVVMPRWGGMGLAFLHKHGIIHRDLSFGNYLVNHFTNESAQRESFQRRGLRTRGELLYAIFDYNISIFLPPEVDRKTFRLPYNMTWEGTCFELPDVWQGEIDYDPFAYDVGVLGYLFSTDYQHLCQDLYLLAPLIDGMTTKTIRKRFTADRALEFLEANMDTVTDDKLNQTYKRANYITYYRYDGRWDGLPADLVQKWAQYREPPLPKMTKLMRWLCENDRVATFVRILRSVGRLFMLKIGKRPLANACMILRDRTLLAESQILSEAPECFAFKPPLGECAVDMNVQISPFSSKEKLPERRFQFWDDEKTVKWFEARGYILYNRPNKDYASDTQPPPSLTVPSIPDEESLVPALYPYACHDDDVDPSSPHVRSAEEGSVCFAQDREGRHIAIKLVPADAETDERKIYQFLHTQDQKVLEENCVLPVLDILLFNEHCFVVMPRWGSRMTAPAPMALREVIDLIRGCLKGLAFLHKHGIIHRDISWGNYLVNHFSSSDTESRSHLRGRLRAHGKLAYAIYDYNISIFLPPDVSRKGFRLPYNMTWEGTYFNVPDVSAGELDYDPFAYDVGVLGYLLSLDYQHLCPDLHLLAPLIDGMTTRTIRKRFTANQALEFLKANLDTLTDDKLEKAFYKPGQYVLYYLYDGRWDQVPDDLAQRWDKYKEPPLPRTAKFMRWICEIEKVASFIRIMRRVGRLFYTRR</sequence>
<dbReference type="PANTHER" id="PTHR44167">
    <property type="entry name" value="OVARIAN-SPECIFIC SERINE/THREONINE-PROTEIN KINASE LOK-RELATED"/>
    <property type="match status" value="1"/>
</dbReference>
<evidence type="ECO:0000259" key="1">
    <source>
        <dbReference type="PROSITE" id="PS50011"/>
    </source>
</evidence>
<dbReference type="AlphaFoldDB" id="A0A8H5F7B9"/>
<feature type="domain" description="Protein kinase" evidence="1">
    <location>
        <begin position="525"/>
        <end position="858"/>
    </location>
</feature>
<evidence type="ECO:0000313" key="2">
    <source>
        <dbReference type="EMBL" id="KAF5326399.1"/>
    </source>
</evidence>
<dbReference type="GO" id="GO:0044773">
    <property type="term" value="P:mitotic DNA damage checkpoint signaling"/>
    <property type="evidence" value="ECO:0007669"/>
    <property type="project" value="TreeGrafter"/>
</dbReference>